<feature type="DNA-binding region" description="H-T-H motif" evidence="4">
    <location>
        <begin position="60"/>
        <end position="79"/>
    </location>
</feature>
<dbReference type="RefSeq" id="WP_141849974.1">
    <property type="nucleotide sequence ID" value="NZ_BAAAPR010000010.1"/>
</dbReference>
<organism evidence="6 7">
    <name type="scientific">Lapillicoccus jejuensis</name>
    <dbReference type="NCBI Taxonomy" id="402171"/>
    <lineage>
        <taxon>Bacteria</taxon>
        <taxon>Bacillati</taxon>
        <taxon>Actinomycetota</taxon>
        <taxon>Actinomycetes</taxon>
        <taxon>Micrococcales</taxon>
        <taxon>Intrasporangiaceae</taxon>
        <taxon>Lapillicoccus</taxon>
    </lineage>
</organism>
<dbReference type="GO" id="GO:0003700">
    <property type="term" value="F:DNA-binding transcription factor activity"/>
    <property type="evidence" value="ECO:0007669"/>
    <property type="project" value="TreeGrafter"/>
</dbReference>
<accession>A0A542E646</accession>
<protein>
    <submittedName>
        <fullName evidence="6">TetR family transcriptional regulator</fullName>
    </submittedName>
</protein>
<dbReference type="PANTHER" id="PTHR30055:SF234">
    <property type="entry name" value="HTH-TYPE TRANSCRIPTIONAL REGULATOR BETI"/>
    <property type="match status" value="1"/>
</dbReference>
<dbReference type="Proteomes" id="UP000317893">
    <property type="component" value="Unassembled WGS sequence"/>
</dbReference>
<dbReference type="PRINTS" id="PR00455">
    <property type="entry name" value="HTHTETR"/>
</dbReference>
<evidence type="ECO:0000256" key="4">
    <source>
        <dbReference type="PROSITE-ProRule" id="PRU00335"/>
    </source>
</evidence>
<evidence type="ECO:0000256" key="1">
    <source>
        <dbReference type="ARBA" id="ARBA00023015"/>
    </source>
</evidence>
<evidence type="ECO:0000259" key="5">
    <source>
        <dbReference type="PROSITE" id="PS50977"/>
    </source>
</evidence>
<evidence type="ECO:0000256" key="2">
    <source>
        <dbReference type="ARBA" id="ARBA00023125"/>
    </source>
</evidence>
<keyword evidence="7" id="KW-1185">Reference proteome</keyword>
<dbReference type="GO" id="GO:0000976">
    <property type="term" value="F:transcription cis-regulatory region binding"/>
    <property type="evidence" value="ECO:0007669"/>
    <property type="project" value="TreeGrafter"/>
</dbReference>
<name>A0A542E646_9MICO</name>
<evidence type="ECO:0000256" key="3">
    <source>
        <dbReference type="ARBA" id="ARBA00023163"/>
    </source>
</evidence>
<sequence length="209" mass="21972">MPAPTTPTVAPDDSTALAALDAVVVEPGVERPKRSDAARNFDALLEAARAAFAESGSAAPLEEVAKRAGVGIGTLYRNFPTRDDLIEAVYVGEVQAMVAAARDALAEPPWEGLVHWLHRFLAYVGTKRALVEGLNRDPMASPVFSQCRTAIHAAGAPLLARAQADGSARPDVAIEEVIRLVSGVAGVTFPDEASRDKVVALAVDALRAR</sequence>
<dbReference type="Pfam" id="PF00440">
    <property type="entry name" value="TetR_N"/>
    <property type="match status" value="1"/>
</dbReference>
<dbReference type="InterPro" id="IPR001647">
    <property type="entry name" value="HTH_TetR"/>
</dbReference>
<dbReference type="InterPro" id="IPR009057">
    <property type="entry name" value="Homeodomain-like_sf"/>
</dbReference>
<dbReference type="InterPro" id="IPR050109">
    <property type="entry name" value="HTH-type_TetR-like_transc_reg"/>
</dbReference>
<dbReference type="Pfam" id="PF21597">
    <property type="entry name" value="TetR_C_43"/>
    <property type="match status" value="1"/>
</dbReference>
<dbReference type="EMBL" id="VFMN01000001">
    <property type="protein sequence ID" value="TQJ10798.1"/>
    <property type="molecule type" value="Genomic_DNA"/>
</dbReference>
<reference evidence="6 7" key="1">
    <citation type="submission" date="2019-06" db="EMBL/GenBank/DDBJ databases">
        <title>Sequencing the genomes of 1000 actinobacteria strains.</title>
        <authorList>
            <person name="Klenk H.-P."/>
        </authorList>
    </citation>
    <scope>NUCLEOTIDE SEQUENCE [LARGE SCALE GENOMIC DNA]</scope>
    <source>
        <strain evidence="6 7">DSM 18607</strain>
    </source>
</reference>
<dbReference type="PANTHER" id="PTHR30055">
    <property type="entry name" value="HTH-TYPE TRANSCRIPTIONAL REGULATOR RUTR"/>
    <property type="match status" value="1"/>
</dbReference>
<dbReference type="SUPFAM" id="SSF48498">
    <property type="entry name" value="Tetracyclin repressor-like, C-terminal domain"/>
    <property type="match status" value="1"/>
</dbReference>
<dbReference type="OrthoDB" id="3539650at2"/>
<feature type="domain" description="HTH tetR-type" evidence="5">
    <location>
        <begin position="38"/>
        <end position="97"/>
    </location>
</feature>
<evidence type="ECO:0000313" key="6">
    <source>
        <dbReference type="EMBL" id="TQJ10798.1"/>
    </source>
</evidence>
<dbReference type="InterPro" id="IPR049445">
    <property type="entry name" value="TetR_SbtR-like_C"/>
</dbReference>
<dbReference type="AlphaFoldDB" id="A0A542E646"/>
<comment type="caution">
    <text evidence="6">The sequence shown here is derived from an EMBL/GenBank/DDBJ whole genome shotgun (WGS) entry which is preliminary data.</text>
</comment>
<dbReference type="PROSITE" id="PS50977">
    <property type="entry name" value="HTH_TETR_2"/>
    <property type="match status" value="1"/>
</dbReference>
<keyword evidence="3" id="KW-0804">Transcription</keyword>
<dbReference type="InterPro" id="IPR036271">
    <property type="entry name" value="Tet_transcr_reg_TetR-rel_C_sf"/>
</dbReference>
<dbReference type="Gene3D" id="1.10.357.10">
    <property type="entry name" value="Tetracycline Repressor, domain 2"/>
    <property type="match status" value="1"/>
</dbReference>
<keyword evidence="2 4" id="KW-0238">DNA-binding</keyword>
<evidence type="ECO:0000313" key="7">
    <source>
        <dbReference type="Proteomes" id="UP000317893"/>
    </source>
</evidence>
<proteinExistence type="predicted"/>
<keyword evidence="1" id="KW-0805">Transcription regulation</keyword>
<gene>
    <name evidence="6" type="ORF">FB458_3939</name>
</gene>
<dbReference type="SUPFAM" id="SSF46689">
    <property type="entry name" value="Homeodomain-like"/>
    <property type="match status" value="1"/>
</dbReference>